<gene>
    <name evidence="3" type="ORF">MCHLO_14140</name>
</gene>
<dbReference type="EMBL" id="DF849506">
    <property type="protein sequence ID" value="GAT57629.1"/>
    <property type="molecule type" value="Genomic_DNA"/>
</dbReference>
<feature type="region of interest" description="Disordered" evidence="1">
    <location>
        <begin position="106"/>
        <end position="127"/>
    </location>
</feature>
<dbReference type="Proteomes" id="UP000815677">
    <property type="component" value="Unassembled WGS sequence"/>
</dbReference>
<name>A0ABQ0M2U8_MYCCL</name>
<evidence type="ECO:0000256" key="2">
    <source>
        <dbReference type="SAM" id="Phobius"/>
    </source>
</evidence>
<protein>
    <submittedName>
        <fullName evidence="3">Uncharacterized protein</fullName>
    </submittedName>
</protein>
<keyword evidence="2" id="KW-0472">Membrane</keyword>
<keyword evidence="2" id="KW-0812">Transmembrane</keyword>
<accession>A0ABQ0M2U8</accession>
<reference evidence="3" key="1">
    <citation type="submission" date="2014-09" db="EMBL/GenBank/DDBJ databases">
        <title>Genome sequence of the luminous mushroom Mycena chlorophos for searching fungal bioluminescence genes.</title>
        <authorList>
            <person name="Tanaka Y."/>
            <person name="Kasuga D."/>
            <person name="Oba Y."/>
            <person name="Hase S."/>
            <person name="Sato K."/>
            <person name="Oba Y."/>
            <person name="Sakakibara Y."/>
        </authorList>
    </citation>
    <scope>NUCLEOTIDE SEQUENCE</scope>
</reference>
<feature type="compositionally biased region" description="Low complexity" evidence="1">
    <location>
        <begin position="221"/>
        <end position="235"/>
    </location>
</feature>
<evidence type="ECO:0000256" key="1">
    <source>
        <dbReference type="SAM" id="MobiDB-lite"/>
    </source>
</evidence>
<feature type="compositionally biased region" description="Polar residues" evidence="1">
    <location>
        <begin position="203"/>
        <end position="215"/>
    </location>
</feature>
<feature type="compositionally biased region" description="Pro residues" evidence="1">
    <location>
        <begin position="110"/>
        <end position="124"/>
    </location>
</feature>
<organism evidence="3 4">
    <name type="scientific">Mycena chlorophos</name>
    <name type="common">Agaric fungus</name>
    <name type="synonym">Agaricus chlorophos</name>
    <dbReference type="NCBI Taxonomy" id="658473"/>
    <lineage>
        <taxon>Eukaryota</taxon>
        <taxon>Fungi</taxon>
        <taxon>Dikarya</taxon>
        <taxon>Basidiomycota</taxon>
        <taxon>Agaricomycotina</taxon>
        <taxon>Agaricomycetes</taxon>
        <taxon>Agaricomycetidae</taxon>
        <taxon>Agaricales</taxon>
        <taxon>Marasmiineae</taxon>
        <taxon>Mycenaceae</taxon>
        <taxon>Mycena</taxon>
    </lineage>
</organism>
<feature type="transmembrane region" description="Helical" evidence="2">
    <location>
        <begin position="54"/>
        <end position="77"/>
    </location>
</feature>
<sequence>MSLIKDTIEAPTYASISAPILRASQVADLQPTQPSFTTTSPATRPPFSRRDLEFLITTALFALGVLLLIAGSSYYVWRRRRRNRKRRTRDLDEMSWTVGVKCVDELASSSPPPPSQLSLPPAPPSNEFSKIMEQFEQRLQQEEMDIACALDIAFNDHQFCAPFFAPRLQDDENDATTTMLALQAAMHSVGKRPTVRNRARQGSDASTSTQDTTVTLERFQGSDTSSATSMSSGLSEIDEEEEIVVYEVKQARTESMEMEKGRLLSWAPVTLLVTEPSAGTLDTTPSIVDDLLDAFPQVPVM</sequence>
<keyword evidence="2" id="KW-1133">Transmembrane helix</keyword>
<feature type="region of interest" description="Disordered" evidence="1">
    <location>
        <begin position="188"/>
        <end position="236"/>
    </location>
</feature>
<keyword evidence="4" id="KW-1185">Reference proteome</keyword>
<proteinExistence type="predicted"/>
<evidence type="ECO:0000313" key="4">
    <source>
        <dbReference type="Proteomes" id="UP000815677"/>
    </source>
</evidence>
<evidence type="ECO:0000313" key="3">
    <source>
        <dbReference type="EMBL" id="GAT57629.1"/>
    </source>
</evidence>
<feature type="compositionally biased region" description="Basic residues" evidence="1">
    <location>
        <begin position="189"/>
        <end position="199"/>
    </location>
</feature>